<gene>
    <name evidence="9" type="ORF">DFR46_0641</name>
</gene>
<comment type="caution">
    <text evidence="9">The sequence shown here is derived from an EMBL/GenBank/DDBJ whole genome shotgun (WGS) entry which is preliminary data.</text>
</comment>
<keyword evidence="3" id="KW-0479">Metal-binding</keyword>
<dbReference type="AlphaFoldDB" id="A0A3D9FDJ3"/>
<dbReference type="OrthoDB" id="9778250at2"/>
<keyword evidence="10" id="KW-1185">Reference proteome</keyword>
<dbReference type="GO" id="GO:0046872">
    <property type="term" value="F:metal ion binding"/>
    <property type="evidence" value="ECO:0007669"/>
    <property type="project" value="UniProtKB-KW"/>
</dbReference>
<evidence type="ECO:0000256" key="3">
    <source>
        <dbReference type="ARBA" id="ARBA00022723"/>
    </source>
</evidence>
<dbReference type="RefSeq" id="WP_116235136.1">
    <property type="nucleotide sequence ID" value="NZ_QRDP01000004.1"/>
</dbReference>
<dbReference type="Gene3D" id="3.40.630.10">
    <property type="entry name" value="Zn peptidases"/>
    <property type="match status" value="2"/>
</dbReference>
<evidence type="ECO:0000256" key="5">
    <source>
        <dbReference type="ARBA" id="ARBA00022801"/>
    </source>
</evidence>
<keyword evidence="1" id="KW-0031">Aminopeptidase</keyword>
<dbReference type="SUPFAM" id="SSF53187">
    <property type="entry name" value="Zn-dependent exopeptidases"/>
    <property type="match status" value="1"/>
</dbReference>
<evidence type="ECO:0000256" key="2">
    <source>
        <dbReference type="ARBA" id="ARBA00022670"/>
    </source>
</evidence>
<dbReference type="Proteomes" id="UP000256310">
    <property type="component" value="Unassembled WGS sequence"/>
</dbReference>
<evidence type="ECO:0000256" key="7">
    <source>
        <dbReference type="SAM" id="SignalP"/>
    </source>
</evidence>
<keyword evidence="4 7" id="KW-0732">Signal</keyword>
<dbReference type="PANTHER" id="PTHR12147:SF56">
    <property type="entry name" value="AMINOPEPTIDASE YDR415C-RELATED"/>
    <property type="match status" value="1"/>
</dbReference>
<evidence type="ECO:0000259" key="8">
    <source>
        <dbReference type="Pfam" id="PF04389"/>
    </source>
</evidence>
<feature type="domain" description="Peptidase M28" evidence="8">
    <location>
        <begin position="268"/>
        <end position="466"/>
    </location>
</feature>
<evidence type="ECO:0000256" key="4">
    <source>
        <dbReference type="ARBA" id="ARBA00022729"/>
    </source>
</evidence>
<keyword evidence="6" id="KW-0862">Zinc</keyword>
<evidence type="ECO:0000313" key="10">
    <source>
        <dbReference type="Proteomes" id="UP000256310"/>
    </source>
</evidence>
<feature type="chain" id="PRO_5017544305" evidence="7">
    <location>
        <begin position="21"/>
        <end position="493"/>
    </location>
</feature>
<protein>
    <submittedName>
        <fullName evidence="9">Peptidase M28-like protein</fullName>
    </submittedName>
</protein>
<keyword evidence="5" id="KW-0378">Hydrolase</keyword>
<dbReference type="PANTHER" id="PTHR12147">
    <property type="entry name" value="METALLOPEPTIDASE M28 FAMILY MEMBER"/>
    <property type="match status" value="1"/>
</dbReference>
<dbReference type="InterPro" id="IPR045175">
    <property type="entry name" value="M28_fam"/>
</dbReference>
<evidence type="ECO:0000313" key="9">
    <source>
        <dbReference type="EMBL" id="RED15642.1"/>
    </source>
</evidence>
<evidence type="ECO:0000256" key="1">
    <source>
        <dbReference type="ARBA" id="ARBA00022438"/>
    </source>
</evidence>
<dbReference type="EMBL" id="QRDP01000004">
    <property type="protein sequence ID" value="RED15642.1"/>
    <property type="molecule type" value="Genomic_DNA"/>
</dbReference>
<dbReference type="Pfam" id="PF04389">
    <property type="entry name" value="Peptidase_M28"/>
    <property type="match status" value="1"/>
</dbReference>
<name>A0A3D9FDJ3_9SPHN</name>
<dbReference type="GO" id="GO:0006508">
    <property type="term" value="P:proteolysis"/>
    <property type="evidence" value="ECO:0007669"/>
    <property type="project" value="UniProtKB-KW"/>
</dbReference>
<dbReference type="GO" id="GO:0004177">
    <property type="term" value="F:aminopeptidase activity"/>
    <property type="evidence" value="ECO:0007669"/>
    <property type="project" value="UniProtKB-KW"/>
</dbReference>
<proteinExistence type="predicted"/>
<dbReference type="GO" id="GO:0008235">
    <property type="term" value="F:metalloexopeptidase activity"/>
    <property type="evidence" value="ECO:0007669"/>
    <property type="project" value="InterPro"/>
</dbReference>
<keyword evidence="2" id="KW-0645">Protease</keyword>
<dbReference type="InterPro" id="IPR007484">
    <property type="entry name" value="Peptidase_M28"/>
</dbReference>
<accession>A0A3D9FDJ3</accession>
<reference evidence="9 10" key="1">
    <citation type="submission" date="2018-07" db="EMBL/GenBank/DDBJ databases">
        <title>Genomic Encyclopedia of Type Strains, Phase IV (KMG-IV): sequencing the most valuable type-strain genomes for metagenomic binning, comparative biology and taxonomic classification.</title>
        <authorList>
            <person name="Goeker M."/>
        </authorList>
    </citation>
    <scope>NUCLEOTIDE SEQUENCE [LARGE SCALE GENOMIC DNA]</scope>
    <source>
        <strain evidence="9 10">DSM 26725</strain>
    </source>
</reference>
<sequence>MIVRVIAALAALFSVSASFAQSLPAEADLRRHIEILASDEFEGREPGTAGEALAVSYIATQFSQAGLLPGFRGNYFQPVALVSRADDHATFRVEGANGSQQFSGEILALGDREEVVLNDLPLIFVGHALDVRNSDDGTGDDRRYDGQAVLMFRDQPEGREDGPTFDMLIAHFRERGASAIIGIADPDIPWEAAMMGMRFRQTFLASHPLANVEGVMSWHAAAALLDSAGLSLPDMAAAAAAEDFAPVSLGLGLNARVSTAFDRYDGINVVARLPGLDGSGETVLFSAHHDHFGICRPDSTEDRICNGAVDNASGTAALIETARALAAGPRPPRDMLFVTTTAEEDGLLGAQAFVQSVPVPLDRIVAAFNLDTIAIAPAGAPVGIIGRGMTPLDSLIDRVAGEQSRATYRGLDVNAFVQRHDGWAFYQYGVPAVMVGGSFTDSELLTGFLRSRYHRYDDDMTGIELGGALEDTLLHIALGRAFGDPSRYPGPRR</sequence>
<evidence type="ECO:0000256" key="6">
    <source>
        <dbReference type="ARBA" id="ARBA00022833"/>
    </source>
</evidence>
<organism evidence="9 10">
    <name type="scientific">Parasphingopyxis lamellibrachiae</name>
    <dbReference type="NCBI Taxonomy" id="680125"/>
    <lineage>
        <taxon>Bacteria</taxon>
        <taxon>Pseudomonadati</taxon>
        <taxon>Pseudomonadota</taxon>
        <taxon>Alphaproteobacteria</taxon>
        <taxon>Sphingomonadales</taxon>
        <taxon>Sphingomonadaceae</taxon>
        <taxon>Parasphingopyxis</taxon>
    </lineage>
</organism>
<feature type="signal peptide" evidence="7">
    <location>
        <begin position="1"/>
        <end position="20"/>
    </location>
</feature>